<name>A0A8S5VHZ5_9CAUD</name>
<protein>
    <submittedName>
        <fullName evidence="2">Uncharacterized protein</fullName>
    </submittedName>
</protein>
<sequence length="44" mass="4994">MISSFFLTYSRDRTPLGAFVGGRKPPKSSTGRKTGRSFRHEFKT</sequence>
<accession>A0A8S5VHZ5</accession>
<dbReference type="EMBL" id="BK016269">
    <property type="protein sequence ID" value="DAG06332.1"/>
    <property type="molecule type" value="Genomic_DNA"/>
</dbReference>
<evidence type="ECO:0000256" key="1">
    <source>
        <dbReference type="SAM" id="MobiDB-lite"/>
    </source>
</evidence>
<feature type="region of interest" description="Disordered" evidence="1">
    <location>
        <begin position="17"/>
        <end position="44"/>
    </location>
</feature>
<evidence type="ECO:0000313" key="2">
    <source>
        <dbReference type="EMBL" id="DAG06332.1"/>
    </source>
</evidence>
<reference evidence="2" key="1">
    <citation type="journal article" date="2021" name="Proc. Natl. Acad. Sci. U.S.A.">
        <title>A Catalog of Tens of Thousands of Viruses from Human Metagenomes Reveals Hidden Associations with Chronic Diseases.</title>
        <authorList>
            <person name="Tisza M.J."/>
            <person name="Buck C.B."/>
        </authorList>
    </citation>
    <scope>NUCLEOTIDE SEQUENCE</scope>
    <source>
        <strain evidence="2">CtC4e1</strain>
    </source>
</reference>
<organism evidence="2">
    <name type="scientific">Siphoviridae sp. ctC4e1</name>
    <dbReference type="NCBI Taxonomy" id="2825375"/>
    <lineage>
        <taxon>Viruses</taxon>
        <taxon>Duplodnaviria</taxon>
        <taxon>Heunggongvirae</taxon>
        <taxon>Uroviricota</taxon>
        <taxon>Caudoviricetes</taxon>
    </lineage>
</organism>
<proteinExistence type="predicted"/>